<evidence type="ECO:0000256" key="1">
    <source>
        <dbReference type="SAM" id="Phobius"/>
    </source>
</evidence>
<keyword evidence="1" id="KW-1133">Transmembrane helix</keyword>
<evidence type="ECO:0000313" key="3">
    <source>
        <dbReference type="Proteomes" id="UP000719766"/>
    </source>
</evidence>
<organism evidence="2 3">
    <name type="scientific">Suillus plorans</name>
    <dbReference type="NCBI Taxonomy" id="116603"/>
    <lineage>
        <taxon>Eukaryota</taxon>
        <taxon>Fungi</taxon>
        <taxon>Dikarya</taxon>
        <taxon>Basidiomycota</taxon>
        <taxon>Agaricomycotina</taxon>
        <taxon>Agaricomycetes</taxon>
        <taxon>Agaricomycetidae</taxon>
        <taxon>Boletales</taxon>
        <taxon>Suillineae</taxon>
        <taxon>Suillaceae</taxon>
        <taxon>Suillus</taxon>
    </lineage>
</organism>
<name>A0A9P7DEV7_9AGAM</name>
<dbReference type="GeneID" id="64605064"/>
<feature type="transmembrane region" description="Helical" evidence="1">
    <location>
        <begin position="28"/>
        <end position="52"/>
    </location>
</feature>
<evidence type="ECO:0000313" key="2">
    <source>
        <dbReference type="EMBL" id="KAG1790622.1"/>
    </source>
</evidence>
<dbReference type="EMBL" id="JABBWE010000048">
    <property type="protein sequence ID" value="KAG1790622.1"/>
    <property type="molecule type" value="Genomic_DNA"/>
</dbReference>
<protein>
    <submittedName>
        <fullName evidence="2">Uncharacterized protein</fullName>
    </submittedName>
</protein>
<reference evidence="2" key="1">
    <citation type="journal article" date="2020" name="New Phytol.">
        <title>Comparative genomics reveals dynamic genome evolution in host specialist ectomycorrhizal fungi.</title>
        <authorList>
            <person name="Lofgren L.A."/>
            <person name="Nguyen N.H."/>
            <person name="Vilgalys R."/>
            <person name="Ruytinx J."/>
            <person name="Liao H.L."/>
            <person name="Branco S."/>
            <person name="Kuo A."/>
            <person name="LaButti K."/>
            <person name="Lipzen A."/>
            <person name="Andreopoulos W."/>
            <person name="Pangilinan J."/>
            <person name="Riley R."/>
            <person name="Hundley H."/>
            <person name="Na H."/>
            <person name="Barry K."/>
            <person name="Grigoriev I.V."/>
            <person name="Stajich J.E."/>
            <person name="Kennedy P.G."/>
        </authorList>
    </citation>
    <scope>NUCLEOTIDE SEQUENCE</scope>
    <source>
        <strain evidence="2">S12</strain>
    </source>
</reference>
<proteinExistence type="predicted"/>
<comment type="caution">
    <text evidence="2">The sequence shown here is derived from an EMBL/GenBank/DDBJ whole genome shotgun (WGS) entry which is preliminary data.</text>
</comment>
<dbReference type="Proteomes" id="UP000719766">
    <property type="component" value="Unassembled WGS sequence"/>
</dbReference>
<keyword evidence="3" id="KW-1185">Reference proteome</keyword>
<dbReference type="AlphaFoldDB" id="A0A9P7DEV7"/>
<keyword evidence="1" id="KW-0812">Transmembrane</keyword>
<sequence length="606" mass="67697">MFAGGIPTRPLKETLSFTIKAGQSGHDVLLFLIAIYCYPAMLCWLSLALVLATNVVAFTDSPSPKSKEPNSVPSQCQAHAWVRAPDMVPGEVIAGDVKIKLSGPCTDAKSYAIGLRYKERAFWELRREDAPILERPKWKYNWRPYENSVQDKDSWSTHEEERIAFEIKSPLTGAGRTDTLSRNFTTRFGVLVPNTNYPPGLDGRVGFMSNGGEDNIISGESIYEYFVEIGFSNGTTSEIPAGMTAFNPFYLSTENNAPSANVSLSPAPPGFNMKPSVDGLRSNYTIEVSFPEGAYIYQNSSVNFTAIVHRTGFTNRTDIPVELCAFAANDIEWHSQELQNISQPFSSFVRALVPSIVTGQHSELSQVGIPYSPCREINFAATPASLAHESHIISTSSEPLSLSLYVEHDAVPDFSTYYQKLGHLVHLDLFIAPDPSEPCENEFEKPQYEELQYEELQWEKQTLDADELDWVPWVPRVPWMQTQTHTRTLSGNTNVLSVISMQKQGPVGLMPVHYLSDKARQPVFVDSSDIADLRLMLPEERDLIAPLTHPSIKVFAKGEEIANRYFTGGDTRYPIYVGDTWVKKVLPMTTKDQGENHTVDHLLVVQ</sequence>
<gene>
    <name evidence="2" type="ORF">HD556DRAFT_682845</name>
</gene>
<keyword evidence="1" id="KW-0472">Membrane</keyword>
<dbReference type="RefSeq" id="XP_041157576.1">
    <property type="nucleotide sequence ID" value="XM_041311300.1"/>
</dbReference>
<dbReference type="OrthoDB" id="2590241at2759"/>
<accession>A0A9P7DEV7</accession>